<dbReference type="GO" id="GO:0004161">
    <property type="term" value="F:dimethylallyltranstransferase activity"/>
    <property type="evidence" value="ECO:0007669"/>
    <property type="project" value="UniProtKB-EC"/>
</dbReference>
<dbReference type="GO" id="GO:0006695">
    <property type="term" value="P:cholesterol biosynthetic process"/>
    <property type="evidence" value="ECO:0007669"/>
    <property type="project" value="UniProtKB-KW"/>
</dbReference>
<evidence type="ECO:0000256" key="25">
    <source>
        <dbReference type="ARBA" id="ARBA00032873"/>
    </source>
</evidence>
<dbReference type="EMBL" id="JANPWB010000016">
    <property type="protein sequence ID" value="KAJ1080648.1"/>
    <property type="molecule type" value="Genomic_DNA"/>
</dbReference>
<evidence type="ECO:0000256" key="24">
    <source>
        <dbReference type="ARBA" id="ARBA00032448"/>
    </source>
</evidence>
<keyword evidence="16" id="KW-0007">Acetylation</keyword>
<evidence type="ECO:0000256" key="13">
    <source>
        <dbReference type="ARBA" id="ARBA00022778"/>
    </source>
</evidence>
<organism evidence="31 32">
    <name type="scientific">Pleurodeles waltl</name>
    <name type="common">Iberian ribbed newt</name>
    <dbReference type="NCBI Taxonomy" id="8319"/>
    <lineage>
        <taxon>Eukaryota</taxon>
        <taxon>Metazoa</taxon>
        <taxon>Chordata</taxon>
        <taxon>Craniata</taxon>
        <taxon>Vertebrata</taxon>
        <taxon>Euteleostomi</taxon>
        <taxon>Amphibia</taxon>
        <taxon>Batrachia</taxon>
        <taxon>Caudata</taxon>
        <taxon>Salamandroidea</taxon>
        <taxon>Salamandridae</taxon>
        <taxon>Pleurodelinae</taxon>
        <taxon>Pleurodeles</taxon>
    </lineage>
</organism>
<evidence type="ECO:0000256" key="29">
    <source>
        <dbReference type="ARBA" id="ARBA00053104"/>
    </source>
</evidence>
<dbReference type="Proteomes" id="UP001066276">
    <property type="component" value="Chromosome 12"/>
</dbReference>
<keyword evidence="32" id="KW-1185">Reference proteome</keyword>
<keyword evidence="13" id="KW-0756">Sterol biosynthesis</keyword>
<evidence type="ECO:0000256" key="6">
    <source>
        <dbReference type="ARBA" id="ARBA00012439"/>
    </source>
</evidence>
<protein>
    <recommendedName>
        <fullName evidence="26">Farnesyl pyrophosphate synthase</fullName>
        <ecNumber evidence="7">2.5.1.1</ecNumber>
        <ecNumber evidence="6">2.5.1.10</ecNumber>
    </recommendedName>
    <alternativeName>
        <fullName evidence="25">(2E,6E)-farnesyl diphosphate synthase</fullName>
    </alternativeName>
    <alternativeName>
        <fullName evidence="24">Dimethylallyltranstransferase</fullName>
    </alternativeName>
    <alternativeName>
        <fullName evidence="23">Farnesyl diphosphate synthase</fullName>
    </alternativeName>
    <alternativeName>
        <fullName evidence="22">Geranyltranstransferase</fullName>
    </alternativeName>
</protein>
<evidence type="ECO:0000256" key="18">
    <source>
        <dbReference type="ARBA" id="ARBA00023166"/>
    </source>
</evidence>
<evidence type="ECO:0000256" key="5">
    <source>
        <dbReference type="ARBA" id="ARBA00006706"/>
    </source>
</evidence>
<evidence type="ECO:0000256" key="11">
    <source>
        <dbReference type="ARBA" id="ARBA00022679"/>
    </source>
</evidence>
<evidence type="ECO:0000256" key="30">
    <source>
        <dbReference type="RuleBase" id="RU004466"/>
    </source>
</evidence>
<evidence type="ECO:0000256" key="8">
    <source>
        <dbReference type="ARBA" id="ARBA00022490"/>
    </source>
</evidence>
<evidence type="ECO:0000256" key="14">
    <source>
        <dbReference type="ARBA" id="ARBA00022842"/>
    </source>
</evidence>
<evidence type="ECO:0000256" key="17">
    <source>
        <dbReference type="ARBA" id="ARBA00023098"/>
    </source>
</evidence>
<proteinExistence type="inferred from homology"/>
<reference evidence="31" key="1">
    <citation type="journal article" date="2022" name="bioRxiv">
        <title>Sequencing and chromosome-scale assembly of the giantPleurodeles waltlgenome.</title>
        <authorList>
            <person name="Brown T."/>
            <person name="Elewa A."/>
            <person name="Iarovenko S."/>
            <person name="Subramanian E."/>
            <person name="Araus A.J."/>
            <person name="Petzold A."/>
            <person name="Susuki M."/>
            <person name="Suzuki K.-i.T."/>
            <person name="Hayashi T."/>
            <person name="Toyoda A."/>
            <person name="Oliveira C."/>
            <person name="Osipova E."/>
            <person name="Leigh N.D."/>
            <person name="Simon A."/>
            <person name="Yun M.H."/>
        </authorList>
    </citation>
    <scope>NUCLEOTIDE SEQUENCE</scope>
    <source>
        <strain evidence="31">20211129_DDA</strain>
        <tissue evidence="31">Liver</tissue>
    </source>
</reference>
<gene>
    <name evidence="31" type="ORF">NDU88_000842</name>
</gene>
<dbReference type="InterPro" id="IPR033749">
    <property type="entry name" value="Polyprenyl_synt_CS"/>
</dbReference>
<evidence type="ECO:0000256" key="22">
    <source>
        <dbReference type="ARBA" id="ARBA00032380"/>
    </source>
</evidence>
<evidence type="ECO:0000256" key="10">
    <source>
        <dbReference type="ARBA" id="ARBA00022548"/>
    </source>
</evidence>
<dbReference type="EC" id="2.5.1.1" evidence="7"/>
<evidence type="ECO:0000256" key="2">
    <source>
        <dbReference type="ARBA" id="ARBA00004496"/>
    </source>
</evidence>
<dbReference type="PROSITE" id="PS00723">
    <property type="entry name" value="POLYPRENYL_SYNTHASE_1"/>
    <property type="match status" value="1"/>
</dbReference>
<dbReference type="GO" id="GO:0005777">
    <property type="term" value="C:peroxisome"/>
    <property type="evidence" value="ECO:0007669"/>
    <property type="project" value="UniProtKB-ARBA"/>
</dbReference>
<dbReference type="Pfam" id="PF00348">
    <property type="entry name" value="polyprenyl_synt"/>
    <property type="match status" value="1"/>
</dbReference>
<dbReference type="InterPro" id="IPR000092">
    <property type="entry name" value="Polyprenyl_synt"/>
</dbReference>
<evidence type="ECO:0000313" key="31">
    <source>
        <dbReference type="EMBL" id="KAJ1080648.1"/>
    </source>
</evidence>
<keyword evidence="9" id="KW-0444">Lipid biosynthesis</keyword>
<evidence type="ECO:0000256" key="20">
    <source>
        <dbReference type="ARBA" id="ARBA00023229"/>
    </source>
</evidence>
<dbReference type="EC" id="2.5.1.10" evidence="6"/>
<accession>A0AAV7KPD5</accession>
<evidence type="ECO:0000256" key="7">
    <source>
        <dbReference type="ARBA" id="ARBA00012833"/>
    </source>
</evidence>
<keyword evidence="19" id="KW-0753">Steroid metabolism</keyword>
<dbReference type="InterPro" id="IPR008949">
    <property type="entry name" value="Isoprenoid_synthase_dom_sf"/>
</dbReference>
<dbReference type="AlphaFoldDB" id="A0AAV7KPD5"/>
<keyword evidence="12" id="KW-0479">Metal-binding</keyword>
<keyword evidence="17" id="KW-0443">Lipid metabolism</keyword>
<dbReference type="GO" id="GO:0045337">
    <property type="term" value="P:farnesyl diphosphate biosynthetic process"/>
    <property type="evidence" value="ECO:0007669"/>
    <property type="project" value="TreeGrafter"/>
</dbReference>
<dbReference type="SFLD" id="SFLDS00005">
    <property type="entry name" value="Isoprenoid_Synthase_Type_I"/>
    <property type="match status" value="1"/>
</dbReference>
<keyword evidence="18" id="KW-1207">Sterol metabolism</keyword>
<evidence type="ECO:0000256" key="15">
    <source>
        <dbReference type="ARBA" id="ARBA00022955"/>
    </source>
</evidence>
<keyword evidence="14" id="KW-0460">Magnesium</keyword>
<comment type="similarity">
    <text evidence="5 30">Belongs to the FPP/GGPP synthase family.</text>
</comment>
<evidence type="ECO:0000256" key="28">
    <source>
        <dbReference type="ARBA" id="ARBA00049399"/>
    </source>
</evidence>
<dbReference type="GO" id="GO:0005759">
    <property type="term" value="C:mitochondrial matrix"/>
    <property type="evidence" value="ECO:0007669"/>
    <property type="project" value="UniProtKB-ARBA"/>
</dbReference>
<evidence type="ECO:0000256" key="3">
    <source>
        <dbReference type="ARBA" id="ARBA00004932"/>
    </source>
</evidence>
<dbReference type="GO" id="GO:0046872">
    <property type="term" value="F:metal ion binding"/>
    <property type="evidence" value="ECO:0007669"/>
    <property type="project" value="UniProtKB-KW"/>
</dbReference>
<comment type="subcellular location">
    <subcellularLocation>
        <location evidence="2">Cytoplasm</location>
    </subcellularLocation>
</comment>
<comment type="catalytic activity">
    <reaction evidence="27">
        <text>isopentenyl diphosphate + dimethylallyl diphosphate = (2E)-geranyl diphosphate + diphosphate</text>
        <dbReference type="Rhea" id="RHEA:22408"/>
        <dbReference type="ChEBI" id="CHEBI:33019"/>
        <dbReference type="ChEBI" id="CHEBI:57623"/>
        <dbReference type="ChEBI" id="CHEBI:58057"/>
        <dbReference type="ChEBI" id="CHEBI:128769"/>
        <dbReference type="EC" id="2.5.1.1"/>
    </reaction>
</comment>
<comment type="pathway">
    <text evidence="4">Isoprenoid biosynthesis; farnesyl diphosphate biosynthesis; farnesyl diphosphate from geranyl diphosphate and isopentenyl diphosphate: step 1/1.</text>
</comment>
<evidence type="ECO:0000256" key="23">
    <source>
        <dbReference type="ARBA" id="ARBA00032424"/>
    </source>
</evidence>
<comment type="pathway">
    <text evidence="3">Isoprenoid biosynthesis; geranyl diphosphate biosynthesis; geranyl diphosphate from dimethylallyl diphosphate and isopentenyl diphosphate: step 1/1.</text>
</comment>
<dbReference type="PROSITE" id="PS00444">
    <property type="entry name" value="POLYPRENYL_SYNTHASE_2"/>
    <property type="match status" value="1"/>
</dbReference>
<evidence type="ECO:0000256" key="12">
    <source>
        <dbReference type="ARBA" id="ARBA00022723"/>
    </source>
</evidence>
<name>A0AAV7KPD5_PLEWA</name>
<keyword evidence="13" id="KW-0152">Cholesterol biosynthesis</keyword>
<comment type="cofactor">
    <cofactor evidence="1">
        <name>Mg(2+)</name>
        <dbReference type="ChEBI" id="CHEBI:18420"/>
    </cofactor>
</comment>
<keyword evidence="21" id="KW-0379">Hydroxylation</keyword>
<evidence type="ECO:0000256" key="4">
    <source>
        <dbReference type="ARBA" id="ARBA00005035"/>
    </source>
</evidence>
<dbReference type="PANTHER" id="PTHR11525">
    <property type="entry name" value="FARNESYL-PYROPHOSPHATE SYNTHETASE"/>
    <property type="match status" value="1"/>
</dbReference>
<comment type="function">
    <text evidence="29">Key enzyme in isoprenoid biosynthesis which catalyzes the formation of farnesyl diphosphate (FPP), a precursor for several classes of essential metabolites including sterols, dolichols, carotenoids, and ubiquinones. FPP also serves as substrate for protein farnesylation and geranylgeranylation. Catalyzes the sequential condensation of isopentenyl pyrophosphate with the allylic pyrophosphates, dimethylallyl pyrophosphate, and then with the resultant geranylpyrophosphate to the ultimate product farnesyl pyrophosphate.</text>
</comment>
<evidence type="ECO:0000313" key="32">
    <source>
        <dbReference type="Proteomes" id="UP001066276"/>
    </source>
</evidence>
<dbReference type="InterPro" id="IPR039702">
    <property type="entry name" value="FPS1-like"/>
</dbReference>
<keyword evidence="11 30" id="KW-0808">Transferase</keyword>
<dbReference type="GO" id="GO:0004337">
    <property type="term" value="F:(2E,6E)-farnesyl diphosphate synthase activity"/>
    <property type="evidence" value="ECO:0007669"/>
    <property type="project" value="UniProtKB-EC"/>
</dbReference>
<dbReference type="FunFam" id="1.10.600.10:FF:000052">
    <property type="entry name" value="Farnesyl pyrophosphate synthase"/>
    <property type="match status" value="1"/>
</dbReference>
<dbReference type="PANTHER" id="PTHR11525:SF0">
    <property type="entry name" value="FARNESYL PYROPHOSPHATE SYNTHASE"/>
    <property type="match status" value="1"/>
</dbReference>
<evidence type="ECO:0000256" key="27">
    <source>
        <dbReference type="ARBA" id="ARBA00049291"/>
    </source>
</evidence>
<keyword evidence="10" id="KW-0153">Cholesterol metabolism</keyword>
<evidence type="ECO:0000256" key="21">
    <source>
        <dbReference type="ARBA" id="ARBA00023278"/>
    </source>
</evidence>
<evidence type="ECO:0000256" key="16">
    <source>
        <dbReference type="ARBA" id="ARBA00022990"/>
    </source>
</evidence>
<evidence type="ECO:0000256" key="26">
    <source>
        <dbReference type="ARBA" id="ARBA00034546"/>
    </source>
</evidence>
<dbReference type="SFLD" id="SFLDG01017">
    <property type="entry name" value="Polyprenyl_Transferase_Like"/>
    <property type="match status" value="1"/>
</dbReference>
<keyword evidence="20" id="KW-0414">Isoprene biosynthesis</keyword>
<dbReference type="SUPFAM" id="SSF48576">
    <property type="entry name" value="Terpenoid synthases"/>
    <property type="match status" value="1"/>
</dbReference>
<evidence type="ECO:0000256" key="19">
    <source>
        <dbReference type="ARBA" id="ARBA00023221"/>
    </source>
</evidence>
<dbReference type="CDD" id="cd00685">
    <property type="entry name" value="Trans_IPPS_HT"/>
    <property type="match status" value="1"/>
</dbReference>
<sequence>MPVPRRGQTSLSWFKAGICGNPPKEQLTSKAPTTLRMSVNGTKQSSSADKQEFVGFFTQIVRDLTEDDLQHLEIGEAIVRLKEVVEYTTPGGKNHRGLTVLAAYRELAGPELQKSGNLQCVLTVGWCIELLQAFFLVADDIMDYSVMRRGKPCWYKKDGVGLNAINDSFLLEACIYRLLKKYCRQQPYYLNLLELFLQTTYRTELGQSLDIFTAVPGKVDFSLFTDQRYKAIVKYKTAFYSFYLPVAAAMYMAGIEGEEEHEHAKAILLEMGEFFQIQDDFLDCYGDPTVTGKIGTDIQDNKCSWLVVEALKRVSPEQRQTLEENYGCDDAEKISRVKQLYDDLNMRTVYLAYEEQSYSNLQQLIETHAKTLSKNIFRSLAALIYKRQK</sequence>
<keyword evidence="8" id="KW-0963">Cytoplasm</keyword>
<evidence type="ECO:0000256" key="1">
    <source>
        <dbReference type="ARBA" id="ARBA00001946"/>
    </source>
</evidence>
<comment type="catalytic activity">
    <reaction evidence="28">
        <text>isopentenyl diphosphate + (2E)-geranyl diphosphate = (2E,6E)-farnesyl diphosphate + diphosphate</text>
        <dbReference type="Rhea" id="RHEA:19361"/>
        <dbReference type="ChEBI" id="CHEBI:33019"/>
        <dbReference type="ChEBI" id="CHEBI:58057"/>
        <dbReference type="ChEBI" id="CHEBI:128769"/>
        <dbReference type="ChEBI" id="CHEBI:175763"/>
        <dbReference type="EC" id="2.5.1.10"/>
    </reaction>
</comment>
<evidence type="ECO:0000256" key="9">
    <source>
        <dbReference type="ARBA" id="ARBA00022516"/>
    </source>
</evidence>
<comment type="caution">
    <text evidence="31">The sequence shown here is derived from an EMBL/GenBank/DDBJ whole genome shotgun (WGS) entry which is preliminary data.</text>
</comment>
<dbReference type="Gene3D" id="1.10.600.10">
    <property type="entry name" value="Farnesyl Diphosphate Synthase"/>
    <property type="match status" value="1"/>
</dbReference>
<keyword evidence="15" id="KW-0752">Steroid biosynthesis</keyword>